<sequence>MVNLPVVYGEWVVKGSLWEFVVDKWKKGRMFFVHDGCTYGELLEMAQEDYDLNKKTEKVELTYSLPDVLLEQMGPDTPPMHVTSDRQVRNLIELCKTHIVRLCVSSQCQVEAGGDDDAQETADVAVDADVSDSGDEGFDKDWNEADDAQETDDDAQETADVSVDADDAVDAVDAVNYSDYGKLKDEDSDDQGFYDGQQAEYAGTGGRLMSFNEDIYVGQSFASKAELVAKLKLVAVKGKFTFTAYKTTKTLYVAKCRVEGCGWKLRASVKHGPKTFWVTKYLKTHTCSVGDRMAQRKQYTPKYVARLFIESIGIIDGITPKHIEDSMRNMFGLNLGYTTSYRALLCAQEMVRGTAEDGYENLPSYLRQIEQSNPGTVTCLEKDDKNRFKYLFLSFGASIAGCNYLRRVLVVDGTHLSGKYEGVMLVAAAQDGNFQIFPLAFAIVDAENDDSWEWFFTQLRRCVSDQYALVIVSDRHKSIKKACEKVFPWAKRGICYYHLQQNIVQKFKGKHMLYLVKGAAYAHTLFDFNRYMDEIRSINPDLATYLEDADVSLWSRVHFQGDRYNIKTSNIAESINSALKPARGFPISFLLEFIREKLGRWFFKRREDALSLTSQHSRGVEKILAIREEYADMMKVERIDGWRFVVRGGHRDCIVDLELRRCQCGVFDIEKIPCSHAIAAAKDVNIHVSTLVCQSYSKEYLYAAYAANIYPKSEDLEALKSEDLEAPESEDLEAPKSEDLEASESEDTSPTDEDLEALSKDKEGKDKEASNKHKCLPPAVKRGPGRQKKSRWQTWLEISRMRGNKPRKQHKDYSCSQCKKPGHTRPNCPG</sequence>
<gene>
    <name evidence="9" type="primary">LOC108832741</name>
    <name evidence="8" type="synonym">LOC130499562</name>
    <name evidence="10" type="synonym">LOC130506123</name>
</gene>
<dbReference type="PROSITE" id="PS50966">
    <property type="entry name" value="ZF_SWIM"/>
    <property type="match status" value="1"/>
</dbReference>
<feature type="compositionally biased region" description="Basic and acidic residues" evidence="5">
    <location>
        <begin position="757"/>
        <end position="771"/>
    </location>
</feature>
<keyword evidence="2 4" id="KW-0863">Zinc-finger</keyword>
<dbReference type="GO" id="GO:0003676">
    <property type="term" value="F:nucleic acid binding"/>
    <property type="evidence" value="ECO:0007669"/>
    <property type="project" value="InterPro"/>
</dbReference>
<feature type="domain" description="SWIM-type" evidence="6">
    <location>
        <begin position="653"/>
        <end position="685"/>
    </location>
</feature>
<reference evidence="8 9" key="2">
    <citation type="submission" date="2025-04" db="UniProtKB">
        <authorList>
            <consortium name="RefSeq"/>
        </authorList>
    </citation>
    <scope>IDENTIFICATION</scope>
    <source>
        <tissue evidence="8 9">Leaf</tissue>
    </source>
</reference>
<feature type="region of interest" description="Disordered" evidence="5">
    <location>
        <begin position="724"/>
        <end position="830"/>
    </location>
</feature>
<dbReference type="Proteomes" id="UP000504610">
    <property type="component" value="Chromosome 9"/>
</dbReference>
<dbReference type="Pfam" id="PF03108">
    <property type="entry name" value="DBD_Tnp_Mut"/>
    <property type="match status" value="1"/>
</dbReference>
<feature type="region of interest" description="Disordered" evidence="5">
    <location>
        <begin position="129"/>
        <end position="163"/>
    </location>
</feature>
<dbReference type="InterPro" id="IPR007527">
    <property type="entry name" value="Znf_SWIM"/>
</dbReference>
<evidence type="ECO:0000313" key="8">
    <source>
        <dbReference type="RefSeq" id="XP_056849716.1"/>
    </source>
</evidence>
<dbReference type="PANTHER" id="PTHR31973:SF195">
    <property type="entry name" value="MUDR FAMILY TRANSPOSASE"/>
    <property type="match status" value="1"/>
</dbReference>
<feature type="compositionally biased region" description="Acidic residues" evidence="5">
    <location>
        <begin position="740"/>
        <end position="756"/>
    </location>
</feature>
<dbReference type="Pfam" id="PF10551">
    <property type="entry name" value="MULE"/>
    <property type="match status" value="1"/>
</dbReference>
<dbReference type="InterPro" id="IPR036875">
    <property type="entry name" value="Znf_CCHC_sf"/>
</dbReference>
<dbReference type="KEGG" id="rsz:108832741"/>
<evidence type="ECO:0000256" key="2">
    <source>
        <dbReference type="ARBA" id="ARBA00022771"/>
    </source>
</evidence>
<dbReference type="RefSeq" id="XP_056852695.1">
    <property type="nucleotide sequence ID" value="XM_056996715.1"/>
</dbReference>
<protein>
    <submittedName>
        <fullName evidence="9">Uncharacterized protein LOC108832741</fullName>
    </submittedName>
    <submittedName>
        <fullName evidence="8">Uncharacterized protein LOC130499562</fullName>
    </submittedName>
    <submittedName>
        <fullName evidence="10">Uncharacterized protein LOC130506123</fullName>
    </submittedName>
</protein>
<keyword evidence="3" id="KW-0862">Zinc</keyword>
<dbReference type="KEGG" id="rsz:130506123"/>
<feature type="compositionally biased region" description="Acidic residues" evidence="5">
    <location>
        <begin position="144"/>
        <end position="163"/>
    </location>
</feature>
<evidence type="ECO:0000256" key="3">
    <source>
        <dbReference type="ARBA" id="ARBA00022833"/>
    </source>
</evidence>
<dbReference type="PANTHER" id="PTHR31973">
    <property type="entry name" value="POLYPROTEIN, PUTATIVE-RELATED"/>
    <property type="match status" value="1"/>
</dbReference>
<dbReference type="GO" id="GO:0008270">
    <property type="term" value="F:zinc ion binding"/>
    <property type="evidence" value="ECO:0007669"/>
    <property type="project" value="UniProtKB-KW"/>
</dbReference>
<evidence type="ECO:0000259" key="6">
    <source>
        <dbReference type="PROSITE" id="PS50966"/>
    </source>
</evidence>
<name>A0A9W3CML7_RAPSA</name>
<dbReference type="InterPro" id="IPR018289">
    <property type="entry name" value="MULE_transposase_dom"/>
</dbReference>
<keyword evidence="1" id="KW-0479">Metal-binding</keyword>
<dbReference type="KEGG" id="rsz:130499562"/>
<proteinExistence type="predicted"/>
<dbReference type="RefSeq" id="XP_056849716.1">
    <property type="nucleotide sequence ID" value="XM_056993736.1"/>
</dbReference>
<accession>A0A9W3CML7</accession>
<evidence type="ECO:0000313" key="10">
    <source>
        <dbReference type="RefSeq" id="XP_056856739.1"/>
    </source>
</evidence>
<organism evidence="7 9">
    <name type="scientific">Raphanus sativus</name>
    <name type="common">Radish</name>
    <name type="synonym">Raphanus raphanistrum var. sativus</name>
    <dbReference type="NCBI Taxonomy" id="3726"/>
    <lineage>
        <taxon>Eukaryota</taxon>
        <taxon>Viridiplantae</taxon>
        <taxon>Streptophyta</taxon>
        <taxon>Embryophyta</taxon>
        <taxon>Tracheophyta</taxon>
        <taxon>Spermatophyta</taxon>
        <taxon>Magnoliopsida</taxon>
        <taxon>eudicotyledons</taxon>
        <taxon>Gunneridae</taxon>
        <taxon>Pentapetalae</taxon>
        <taxon>rosids</taxon>
        <taxon>malvids</taxon>
        <taxon>Brassicales</taxon>
        <taxon>Brassicaceae</taxon>
        <taxon>Brassiceae</taxon>
        <taxon>Raphanus</taxon>
    </lineage>
</organism>
<evidence type="ECO:0000256" key="5">
    <source>
        <dbReference type="SAM" id="MobiDB-lite"/>
    </source>
</evidence>
<dbReference type="SMART" id="SM00575">
    <property type="entry name" value="ZnF_PMZ"/>
    <property type="match status" value="1"/>
</dbReference>
<evidence type="ECO:0000256" key="1">
    <source>
        <dbReference type="ARBA" id="ARBA00022723"/>
    </source>
</evidence>
<dbReference type="Pfam" id="PF04434">
    <property type="entry name" value="SWIM"/>
    <property type="match status" value="1"/>
</dbReference>
<evidence type="ECO:0000256" key="4">
    <source>
        <dbReference type="PROSITE-ProRule" id="PRU00325"/>
    </source>
</evidence>
<evidence type="ECO:0000313" key="9">
    <source>
        <dbReference type="RefSeq" id="XP_056852695.1"/>
    </source>
</evidence>
<dbReference type="SUPFAM" id="SSF57756">
    <property type="entry name" value="Retrovirus zinc finger-like domains"/>
    <property type="match status" value="1"/>
</dbReference>
<dbReference type="OrthoDB" id="2441661at2759"/>
<dbReference type="AlphaFoldDB" id="A0A9W3CML7"/>
<reference evidence="7" key="1">
    <citation type="journal article" date="2019" name="Database">
        <title>The radish genome database (RadishGD): an integrated information resource for radish genomics.</title>
        <authorList>
            <person name="Yu H.J."/>
            <person name="Baek S."/>
            <person name="Lee Y.J."/>
            <person name="Cho A."/>
            <person name="Mun J.H."/>
        </authorList>
    </citation>
    <scope>NUCLEOTIDE SEQUENCE [LARGE SCALE GENOMIC DNA]</scope>
    <source>
        <strain evidence="7">cv. WK10039</strain>
    </source>
</reference>
<dbReference type="InterPro" id="IPR006564">
    <property type="entry name" value="Znf_PMZ"/>
</dbReference>
<evidence type="ECO:0000313" key="7">
    <source>
        <dbReference type="Proteomes" id="UP000504610"/>
    </source>
</evidence>
<keyword evidence="7" id="KW-1185">Reference proteome</keyword>
<dbReference type="RefSeq" id="XP_056856739.1">
    <property type="nucleotide sequence ID" value="XM_057000759.1"/>
</dbReference>
<dbReference type="InterPro" id="IPR004332">
    <property type="entry name" value="Transposase_MuDR"/>
</dbReference>
<dbReference type="GeneID" id="108832741"/>